<dbReference type="AlphaFoldDB" id="A0A4Y7Q6K3"/>
<gene>
    <name evidence="1" type="ORF">BD410DRAFT_839273</name>
</gene>
<proteinExistence type="predicted"/>
<dbReference type="Proteomes" id="UP000294933">
    <property type="component" value="Unassembled WGS sequence"/>
</dbReference>
<dbReference type="VEuPathDB" id="FungiDB:BD410DRAFT_839273"/>
<accession>A0A4Y7Q6K3</accession>
<evidence type="ECO:0000313" key="1">
    <source>
        <dbReference type="EMBL" id="TDL22956.1"/>
    </source>
</evidence>
<keyword evidence="2" id="KW-1185">Reference proteome</keyword>
<evidence type="ECO:0000313" key="2">
    <source>
        <dbReference type="Proteomes" id="UP000294933"/>
    </source>
</evidence>
<dbReference type="OrthoDB" id="3557216at2759"/>
<reference evidence="1 2" key="1">
    <citation type="submission" date="2018-06" db="EMBL/GenBank/DDBJ databases">
        <title>A transcriptomic atlas of mushroom development highlights an independent origin of complex multicellularity.</title>
        <authorList>
            <consortium name="DOE Joint Genome Institute"/>
            <person name="Krizsan K."/>
            <person name="Almasi E."/>
            <person name="Merenyi Z."/>
            <person name="Sahu N."/>
            <person name="Viragh M."/>
            <person name="Koszo T."/>
            <person name="Mondo S."/>
            <person name="Kiss B."/>
            <person name="Balint B."/>
            <person name="Kues U."/>
            <person name="Barry K."/>
            <person name="Hegedus J.C."/>
            <person name="Henrissat B."/>
            <person name="Johnson J."/>
            <person name="Lipzen A."/>
            <person name="Ohm R."/>
            <person name="Nagy I."/>
            <person name="Pangilinan J."/>
            <person name="Yan J."/>
            <person name="Xiong Y."/>
            <person name="Grigoriev I.V."/>
            <person name="Hibbett D.S."/>
            <person name="Nagy L.G."/>
        </authorList>
    </citation>
    <scope>NUCLEOTIDE SEQUENCE [LARGE SCALE GENOMIC DNA]</scope>
    <source>
        <strain evidence="1 2">SZMC22713</strain>
    </source>
</reference>
<sequence length="141" mass="15208">MANENPKVETNNAVNQFTKKIAEVPKAPTTAKGKALQRLLGGFEERLTARIRAMDANELSRLSNAKCVTAGRTLTPLVNSVTGAPISNFPKTIRAIKALDDVEVNRLLEELQQPATGNIASRRSCLMLAVGVVGHMEPTQT</sequence>
<protein>
    <submittedName>
        <fullName evidence="1">Uncharacterized protein</fullName>
    </submittedName>
</protein>
<dbReference type="STRING" id="50990.A0A4Y7Q6K3"/>
<organism evidence="1 2">
    <name type="scientific">Rickenella mellea</name>
    <dbReference type="NCBI Taxonomy" id="50990"/>
    <lineage>
        <taxon>Eukaryota</taxon>
        <taxon>Fungi</taxon>
        <taxon>Dikarya</taxon>
        <taxon>Basidiomycota</taxon>
        <taxon>Agaricomycotina</taxon>
        <taxon>Agaricomycetes</taxon>
        <taxon>Hymenochaetales</taxon>
        <taxon>Rickenellaceae</taxon>
        <taxon>Rickenella</taxon>
    </lineage>
</organism>
<name>A0A4Y7Q6K3_9AGAM</name>
<dbReference type="EMBL" id="ML170172">
    <property type="protein sequence ID" value="TDL22956.1"/>
    <property type="molecule type" value="Genomic_DNA"/>
</dbReference>